<comment type="cofactor">
    <cofactor evidence="1">
        <name>pyridoxal 5'-phosphate</name>
        <dbReference type="ChEBI" id="CHEBI:597326"/>
    </cofactor>
</comment>
<dbReference type="EC" id="2.6.1.9" evidence="4"/>
<dbReference type="InterPro" id="IPR015424">
    <property type="entry name" value="PyrdxlP-dep_Trfase"/>
</dbReference>
<sequence>MTVHENLDHGKERQGGDLTGYQAGRISLDLSECANRLGPPPSTLRAVMSQLTHNPGALRSTPYQAVDDYAQAYARHLGVPWHELVCGRGVSEFLLVLSDLLSAEDVGLLTPEYTETLRRFAFATFYPPDAGRPDSTEHRLERLRRAMQAHRYVLISNPNNPLGHYIAREDLLAACRAFPRCSLIVDESYIEFVGPDLSLATHPAPASRPRNVVILQSTGKAWGLAGTRGGILWTRDSDLAHRAELRIPSWPLSANDVAGLKAALADTTWLHRTLHHIRRQATQLEDLLRHRFGGAVVTSQIHYRFVHHEQPAAVAEHLAEHAIAVRTFDGTERGRTSGLRVSAPTNTDEYGQLERALASLPSSLVPHPGRVYPAGTPYLGKAALAPLPQTAAT</sequence>
<proteinExistence type="predicted"/>
<dbReference type="EMBL" id="JACHJD010000043">
    <property type="protein sequence ID" value="MBB5109858.1"/>
    <property type="molecule type" value="Genomic_DNA"/>
</dbReference>
<dbReference type="Gene3D" id="3.40.640.10">
    <property type="entry name" value="Type I PLP-dependent aspartate aminotransferase-like (Major domain)"/>
    <property type="match status" value="1"/>
</dbReference>
<keyword evidence="4" id="KW-0032">Aminotransferase</keyword>
<dbReference type="InterPro" id="IPR004839">
    <property type="entry name" value="Aminotransferase_I/II_large"/>
</dbReference>
<dbReference type="CDD" id="cd00609">
    <property type="entry name" value="AAT_like"/>
    <property type="match status" value="1"/>
</dbReference>
<name>A0A7W8EZY0_STRST</name>
<protein>
    <submittedName>
        <fullName evidence="4">Histidinol-phosphate aminotransferase</fullName>
        <ecNumber evidence="4">2.6.1.9</ecNumber>
    </submittedName>
</protein>
<dbReference type="AlphaFoldDB" id="A0A7W8EZY0"/>
<dbReference type="SUPFAM" id="SSF53383">
    <property type="entry name" value="PLP-dependent transferases"/>
    <property type="match status" value="1"/>
</dbReference>
<accession>A0A7W8EZY0</accession>
<evidence type="ECO:0000313" key="4">
    <source>
        <dbReference type="EMBL" id="MBB5109858.1"/>
    </source>
</evidence>
<evidence type="ECO:0000256" key="2">
    <source>
        <dbReference type="ARBA" id="ARBA00022898"/>
    </source>
</evidence>
<dbReference type="InterPro" id="IPR015422">
    <property type="entry name" value="PyrdxlP-dep_Trfase_small"/>
</dbReference>
<dbReference type="InterPro" id="IPR015421">
    <property type="entry name" value="PyrdxlP-dep_Trfase_major"/>
</dbReference>
<dbReference type="Pfam" id="PF00155">
    <property type="entry name" value="Aminotran_1_2"/>
    <property type="match status" value="1"/>
</dbReference>
<dbReference type="Gene3D" id="3.90.1150.10">
    <property type="entry name" value="Aspartate Aminotransferase, domain 1"/>
    <property type="match status" value="1"/>
</dbReference>
<dbReference type="PANTHER" id="PTHR42885">
    <property type="entry name" value="HISTIDINOL-PHOSPHATE AMINOTRANSFERASE-RELATED"/>
    <property type="match status" value="1"/>
</dbReference>
<reference evidence="4 5" key="1">
    <citation type="submission" date="2020-08" db="EMBL/GenBank/DDBJ databases">
        <title>Genomic Encyclopedia of Type Strains, Phase III (KMG-III): the genomes of soil and plant-associated and newly described type strains.</title>
        <authorList>
            <person name="Whitman W."/>
        </authorList>
    </citation>
    <scope>NUCLEOTIDE SEQUENCE [LARGE SCALE GENOMIC DNA]</scope>
    <source>
        <strain evidence="4 5">CECT 3146</strain>
    </source>
</reference>
<keyword evidence="5" id="KW-1185">Reference proteome</keyword>
<dbReference type="GO" id="GO:0004400">
    <property type="term" value="F:histidinol-phosphate transaminase activity"/>
    <property type="evidence" value="ECO:0007669"/>
    <property type="project" value="UniProtKB-EC"/>
</dbReference>
<keyword evidence="4" id="KW-0808">Transferase</keyword>
<gene>
    <name evidence="4" type="ORF">FHS40_008988</name>
</gene>
<feature type="domain" description="Aminotransferase class I/classII large" evidence="3">
    <location>
        <begin position="28"/>
        <end position="349"/>
    </location>
</feature>
<dbReference type="GO" id="GO:0030170">
    <property type="term" value="F:pyridoxal phosphate binding"/>
    <property type="evidence" value="ECO:0007669"/>
    <property type="project" value="InterPro"/>
</dbReference>
<organism evidence="4 5">
    <name type="scientific">Streptomyces spectabilis</name>
    <dbReference type="NCBI Taxonomy" id="68270"/>
    <lineage>
        <taxon>Bacteria</taxon>
        <taxon>Bacillati</taxon>
        <taxon>Actinomycetota</taxon>
        <taxon>Actinomycetes</taxon>
        <taxon>Kitasatosporales</taxon>
        <taxon>Streptomycetaceae</taxon>
        <taxon>Streptomyces</taxon>
    </lineage>
</organism>
<dbReference type="Proteomes" id="UP000549009">
    <property type="component" value="Unassembled WGS sequence"/>
</dbReference>
<keyword evidence="2" id="KW-0663">Pyridoxal phosphate</keyword>
<evidence type="ECO:0000313" key="5">
    <source>
        <dbReference type="Proteomes" id="UP000549009"/>
    </source>
</evidence>
<evidence type="ECO:0000259" key="3">
    <source>
        <dbReference type="Pfam" id="PF00155"/>
    </source>
</evidence>
<dbReference type="RefSeq" id="WP_184926901.1">
    <property type="nucleotide sequence ID" value="NZ_BMSQ01000047.1"/>
</dbReference>
<dbReference type="PANTHER" id="PTHR42885:SF1">
    <property type="entry name" value="THREONINE-PHOSPHATE DECARBOXYLASE"/>
    <property type="match status" value="1"/>
</dbReference>
<evidence type="ECO:0000256" key="1">
    <source>
        <dbReference type="ARBA" id="ARBA00001933"/>
    </source>
</evidence>
<comment type="caution">
    <text evidence="4">The sequence shown here is derived from an EMBL/GenBank/DDBJ whole genome shotgun (WGS) entry which is preliminary data.</text>
</comment>